<feature type="transmembrane region" description="Helical" evidence="11">
    <location>
        <begin position="121"/>
        <end position="138"/>
    </location>
</feature>
<dbReference type="SMART" id="SM01021">
    <property type="entry name" value="Bac_rhodopsin"/>
    <property type="match status" value="1"/>
</dbReference>
<keyword evidence="8" id="KW-0157">Chromophore</keyword>
<proteinExistence type="inferred from homology"/>
<dbReference type="PANTHER" id="PTHR28286">
    <property type="match status" value="1"/>
</dbReference>
<keyword evidence="6" id="KW-0681">Retinal protein</keyword>
<comment type="subcellular location">
    <subcellularLocation>
        <location evidence="1">Membrane</location>
        <topology evidence="1">Multi-pass membrane protein</topology>
    </subcellularLocation>
</comment>
<evidence type="ECO:0000256" key="2">
    <source>
        <dbReference type="ARBA" id="ARBA00008130"/>
    </source>
</evidence>
<evidence type="ECO:0000256" key="3">
    <source>
        <dbReference type="ARBA" id="ARBA00022543"/>
    </source>
</evidence>
<feature type="transmembrane region" description="Helical" evidence="11">
    <location>
        <begin position="189"/>
        <end position="210"/>
    </location>
</feature>
<evidence type="ECO:0000256" key="9">
    <source>
        <dbReference type="ARBA" id="ARBA00023136"/>
    </source>
</evidence>
<keyword evidence="13" id="KW-1185">Reference proteome</keyword>
<feature type="transmembrane region" description="Helical" evidence="11">
    <location>
        <begin position="150"/>
        <end position="168"/>
    </location>
</feature>
<sequence length="265" mass="28728">MNDLMPLTTEQHLLILNALNLTTAFMGGAALLFTLLRSQVASAYRLALSLMAAAVGMASYHYWQLLGGWKAAYVLQGGTYVPTGQPFNDAFRYADWLGTVPLILAALMLVLDIGRRKSASLVARLAGAAVLMIGLGYLGEVQHENLGLRAAWGAASCVPFGYILFVLWSELRGVLRFETPRVRELFTGLRVLLMASWSLHPLVYALPLLGLGGAPAFVLGQVGHSVADVCAKVFYGLMIYAVAREKTLSEEMLLGLEAPREVVRS</sequence>
<dbReference type="InterPro" id="IPR001425">
    <property type="entry name" value="Arc/bac/fun_rhodopsins"/>
</dbReference>
<organism evidence="12 13">
    <name type="scientific">Deinococcus aetherius</name>
    <dbReference type="NCBI Taxonomy" id="200252"/>
    <lineage>
        <taxon>Bacteria</taxon>
        <taxon>Thermotogati</taxon>
        <taxon>Deinococcota</taxon>
        <taxon>Deinococci</taxon>
        <taxon>Deinococcales</taxon>
        <taxon>Deinococcaceae</taxon>
        <taxon>Deinococcus</taxon>
    </lineage>
</organism>
<feature type="transmembrane region" description="Helical" evidence="11">
    <location>
        <begin position="96"/>
        <end position="114"/>
    </location>
</feature>
<keyword evidence="5 11" id="KW-0812">Transmembrane</keyword>
<dbReference type="Proteomes" id="UP001064971">
    <property type="component" value="Chromosome"/>
</dbReference>
<dbReference type="Gene3D" id="1.20.1070.10">
    <property type="entry name" value="Rhodopsin 7-helix transmembrane proteins"/>
    <property type="match status" value="1"/>
</dbReference>
<dbReference type="EMBL" id="AP026560">
    <property type="protein sequence ID" value="BDP42045.1"/>
    <property type="molecule type" value="Genomic_DNA"/>
</dbReference>
<feature type="transmembrane region" description="Helical" evidence="11">
    <location>
        <begin position="222"/>
        <end position="243"/>
    </location>
</feature>
<dbReference type="SUPFAM" id="SSF81321">
    <property type="entry name" value="Family A G protein-coupled receptor-like"/>
    <property type="match status" value="1"/>
</dbReference>
<evidence type="ECO:0000256" key="8">
    <source>
        <dbReference type="ARBA" id="ARBA00022991"/>
    </source>
</evidence>
<keyword evidence="3" id="KW-0600">Photoreceptor protein</keyword>
<gene>
    <name evidence="12" type="ORF">DAETH_20140</name>
</gene>
<evidence type="ECO:0000256" key="5">
    <source>
        <dbReference type="ARBA" id="ARBA00022692"/>
    </source>
</evidence>
<keyword evidence="9 11" id="KW-0472">Membrane</keyword>
<evidence type="ECO:0000256" key="10">
    <source>
        <dbReference type="ARBA" id="ARBA00023170"/>
    </source>
</evidence>
<feature type="transmembrane region" description="Helical" evidence="11">
    <location>
        <begin position="43"/>
        <end position="63"/>
    </location>
</feature>
<evidence type="ECO:0000256" key="6">
    <source>
        <dbReference type="ARBA" id="ARBA00022925"/>
    </source>
</evidence>
<evidence type="ECO:0000256" key="11">
    <source>
        <dbReference type="SAM" id="Phobius"/>
    </source>
</evidence>
<feature type="transmembrane region" description="Helical" evidence="11">
    <location>
        <begin position="12"/>
        <end position="36"/>
    </location>
</feature>
<evidence type="ECO:0000256" key="7">
    <source>
        <dbReference type="ARBA" id="ARBA00022989"/>
    </source>
</evidence>
<keyword evidence="4" id="KW-0716">Sensory transduction</keyword>
<evidence type="ECO:0000313" key="13">
    <source>
        <dbReference type="Proteomes" id="UP001064971"/>
    </source>
</evidence>
<dbReference type="PANTHER" id="PTHR28286:SF2">
    <property type="entry name" value="BACTERIORHODOPSIN _OPSIN, NOPA (EUROFUNG)"/>
    <property type="match status" value="1"/>
</dbReference>
<dbReference type="Pfam" id="PF01036">
    <property type="entry name" value="Bac_rhodopsin"/>
    <property type="match status" value="1"/>
</dbReference>
<protein>
    <submittedName>
        <fullName evidence="12">Xanthorhodopsin</fullName>
    </submittedName>
</protein>
<evidence type="ECO:0000256" key="1">
    <source>
        <dbReference type="ARBA" id="ARBA00004141"/>
    </source>
</evidence>
<name>A0ABM8AE35_9DEIO</name>
<accession>A0ABM8AE35</accession>
<dbReference type="RefSeq" id="WP_264774758.1">
    <property type="nucleotide sequence ID" value="NZ_AP026560.1"/>
</dbReference>
<evidence type="ECO:0000256" key="4">
    <source>
        <dbReference type="ARBA" id="ARBA00022606"/>
    </source>
</evidence>
<dbReference type="PRINTS" id="PR00251">
    <property type="entry name" value="BACTRLOPSIN"/>
</dbReference>
<comment type="similarity">
    <text evidence="2">Belongs to the archaeal/bacterial/fungal opsin family.</text>
</comment>
<reference evidence="12" key="1">
    <citation type="submission" date="2022-07" db="EMBL/GenBank/DDBJ databases">
        <title>Complete Genome Sequence of the Radioresistant Bacterium Deinococcus aetherius ST0316, Isolated from the Air Dust collected in Lower Stratosphere above Japan.</title>
        <authorList>
            <person name="Satoh K."/>
            <person name="Hagiwara K."/>
            <person name="Katsumata K."/>
            <person name="Kubo A."/>
            <person name="Yokobori S."/>
            <person name="Yamagishi A."/>
            <person name="Oono Y."/>
            <person name="Narumi I."/>
        </authorList>
    </citation>
    <scope>NUCLEOTIDE SEQUENCE</scope>
    <source>
        <strain evidence="12">ST0316</strain>
    </source>
</reference>
<evidence type="ECO:0000313" key="12">
    <source>
        <dbReference type="EMBL" id="BDP42045.1"/>
    </source>
</evidence>
<keyword evidence="10" id="KW-0675">Receptor</keyword>
<keyword evidence="7 11" id="KW-1133">Transmembrane helix</keyword>